<comment type="caution">
    <text evidence="1">The sequence shown here is derived from an EMBL/GenBank/DDBJ whole genome shotgun (WGS) entry which is preliminary data.</text>
</comment>
<gene>
    <name evidence="1" type="ORF">BDFB_005520</name>
</gene>
<organism evidence="1 2">
    <name type="scientific">Asbolus verrucosus</name>
    <name type="common">Desert ironclad beetle</name>
    <dbReference type="NCBI Taxonomy" id="1661398"/>
    <lineage>
        <taxon>Eukaryota</taxon>
        <taxon>Metazoa</taxon>
        <taxon>Ecdysozoa</taxon>
        <taxon>Arthropoda</taxon>
        <taxon>Hexapoda</taxon>
        <taxon>Insecta</taxon>
        <taxon>Pterygota</taxon>
        <taxon>Neoptera</taxon>
        <taxon>Endopterygota</taxon>
        <taxon>Coleoptera</taxon>
        <taxon>Polyphaga</taxon>
        <taxon>Cucujiformia</taxon>
        <taxon>Tenebrionidae</taxon>
        <taxon>Pimeliinae</taxon>
        <taxon>Asbolus</taxon>
    </lineage>
</organism>
<dbReference type="AlphaFoldDB" id="A0A482WBC1"/>
<reference evidence="1 2" key="1">
    <citation type="submission" date="2017-03" db="EMBL/GenBank/DDBJ databases">
        <title>Genome of the blue death feigning beetle - Asbolus verrucosus.</title>
        <authorList>
            <person name="Rider S.D."/>
        </authorList>
    </citation>
    <scope>NUCLEOTIDE SEQUENCE [LARGE SCALE GENOMIC DNA]</scope>
    <source>
        <strain evidence="1">Butters</strain>
        <tissue evidence="1">Head and leg muscle</tissue>
    </source>
</reference>
<name>A0A482WBC1_ASBVE</name>
<keyword evidence="2" id="KW-1185">Reference proteome</keyword>
<sequence length="107" mass="11981">MRSFFDNLGASICRRIKSFSFHSYRPFLCLPPTPNHHATGLGAIKEPYGSTDGIQSSLTMNLSFVFDSTMDRGGVMLWDVITYGSKSPLVFIEGTLTLNHCYRSLRP</sequence>
<evidence type="ECO:0000313" key="1">
    <source>
        <dbReference type="EMBL" id="RZC42486.1"/>
    </source>
</evidence>
<protein>
    <submittedName>
        <fullName evidence="1">Uncharacterized protein</fullName>
    </submittedName>
</protein>
<evidence type="ECO:0000313" key="2">
    <source>
        <dbReference type="Proteomes" id="UP000292052"/>
    </source>
</evidence>
<dbReference type="Proteomes" id="UP000292052">
    <property type="component" value="Unassembled WGS sequence"/>
</dbReference>
<proteinExistence type="predicted"/>
<feature type="non-terminal residue" evidence="1">
    <location>
        <position position="107"/>
    </location>
</feature>
<dbReference type="EMBL" id="QDEB01007705">
    <property type="protein sequence ID" value="RZC42486.1"/>
    <property type="molecule type" value="Genomic_DNA"/>
</dbReference>
<accession>A0A482WBC1</accession>